<accession>A0A183DNT0</accession>
<evidence type="ECO:0000313" key="4">
    <source>
        <dbReference type="WBParaSite" id="GPUH_0001038401-mRNA-1"/>
    </source>
</evidence>
<protein>
    <submittedName>
        <fullName evidence="4">Nuclear pore complex protein Nup85</fullName>
    </submittedName>
</protein>
<evidence type="ECO:0000313" key="2">
    <source>
        <dbReference type="EMBL" id="VDN17355.1"/>
    </source>
</evidence>
<dbReference type="EMBL" id="UYRT01077945">
    <property type="protein sequence ID" value="VDN17355.1"/>
    <property type="molecule type" value="Genomic_DNA"/>
</dbReference>
<feature type="coiled-coil region" evidence="1">
    <location>
        <begin position="226"/>
        <end position="253"/>
    </location>
</feature>
<keyword evidence="1" id="KW-0175">Coiled coil</keyword>
<reference evidence="4" key="1">
    <citation type="submission" date="2016-06" db="UniProtKB">
        <authorList>
            <consortium name="WormBaseParasite"/>
        </authorList>
    </citation>
    <scope>IDENTIFICATION</scope>
</reference>
<evidence type="ECO:0000256" key="1">
    <source>
        <dbReference type="SAM" id="Coils"/>
    </source>
</evidence>
<dbReference type="Proteomes" id="UP000271098">
    <property type="component" value="Unassembled WGS sequence"/>
</dbReference>
<name>A0A183DNT0_9BILA</name>
<evidence type="ECO:0000313" key="3">
    <source>
        <dbReference type="Proteomes" id="UP000271098"/>
    </source>
</evidence>
<sequence length="269" mass="30187">MDPKRTGAIKNLASTSTEAYANAFEALQSQSVDWALLEQLKPEFAATGDNFEVAKFLPALLEEDYGLSKEHNEHIAVVLQHLAHQHSWDPYDSWPAILFQSNNSNTAESIDSSTITPKALQSQSVDWALLEQLKPEFAATGDNFEVAKFLVVLLHELRISQPALLEEDYGLSKEHNEHIAVVLQHLAHQHSWDPYDSWPAILFQSNNINTAESIDSSTITPKVQELDDWRSRAAEAENELNGLKQQWKALKEMLSTCQVTKRANSTPAQ</sequence>
<gene>
    <name evidence="2" type="ORF">GPUH_LOCUS10371</name>
</gene>
<dbReference type="AlphaFoldDB" id="A0A183DNT0"/>
<dbReference type="OrthoDB" id="5791508at2759"/>
<keyword evidence="3" id="KW-1185">Reference proteome</keyword>
<dbReference type="WBParaSite" id="GPUH_0001038401-mRNA-1">
    <property type="protein sequence ID" value="GPUH_0001038401-mRNA-1"/>
    <property type="gene ID" value="GPUH_0001038401"/>
</dbReference>
<reference evidence="2 3" key="2">
    <citation type="submission" date="2018-11" db="EMBL/GenBank/DDBJ databases">
        <authorList>
            <consortium name="Pathogen Informatics"/>
        </authorList>
    </citation>
    <scope>NUCLEOTIDE SEQUENCE [LARGE SCALE GENOMIC DNA]</scope>
</reference>
<organism evidence="4">
    <name type="scientific">Gongylonema pulchrum</name>
    <dbReference type="NCBI Taxonomy" id="637853"/>
    <lineage>
        <taxon>Eukaryota</taxon>
        <taxon>Metazoa</taxon>
        <taxon>Ecdysozoa</taxon>
        <taxon>Nematoda</taxon>
        <taxon>Chromadorea</taxon>
        <taxon>Rhabditida</taxon>
        <taxon>Spirurina</taxon>
        <taxon>Spiruromorpha</taxon>
        <taxon>Spiruroidea</taxon>
        <taxon>Gongylonematidae</taxon>
        <taxon>Gongylonema</taxon>
    </lineage>
</organism>
<proteinExistence type="predicted"/>